<dbReference type="EMBL" id="SSWH01000001">
    <property type="protein sequence ID" value="THJ68477.1"/>
    <property type="molecule type" value="Genomic_DNA"/>
</dbReference>
<keyword evidence="5" id="KW-1185">Reference proteome</keyword>
<evidence type="ECO:0000313" key="4">
    <source>
        <dbReference type="EMBL" id="THJ68477.1"/>
    </source>
</evidence>
<dbReference type="Pfam" id="PF00583">
    <property type="entry name" value="Acetyltransf_1"/>
    <property type="match status" value="1"/>
</dbReference>
<dbReference type="AlphaFoldDB" id="A0A4S5E9S4"/>
<dbReference type="Gene3D" id="3.40.630.30">
    <property type="match status" value="1"/>
</dbReference>
<evidence type="ECO:0000256" key="2">
    <source>
        <dbReference type="ARBA" id="ARBA00023315"/>
    </source>
</evidence>
<evidence type="ECO:0000256" key="1">
    <source>
        <dbReference type="ARBA" id="ARBA00022679"/>
    </source>
</evidence>
<dbReference type="GO" id="GO:0016747">
    <property type="term" value="F:acyltransferase activity, transferring groups other than amino-acyl groups"/>
    <property type="evidence" value="ECO:0007669"/>
    <property type="project" value="InterPro"/>
</dbReference>
<dbReference type="RefSeq" id="WP_136452579.1">
    <property type="nucleotide sequence ID" value="NZ_SSWH01000001.1"/>
</dbReference>
<dbReference type="Proteomes" id="UP000305233">
    <property type="component" value="Unassembled WGS sequence"/>
</dbReference>
<organism evidence="4 5">
    <name type="scientific">Arthrobacter echini</name>
    <dbReference type="NCBI Taxonomy" id="1529066"/>
    <lineage>
        <taxon>Bacteria</taxon>
        <taxon>Bacillati</taxon>
        <taxon>Actinomycetota</taxon>
        <taxon>Actinomycetes</taxon>
        <taxon>Micrococcales</taxon>
        <taxon>Micrococcaceae</taxon>
        <taxon>Arthrobacter</taxon>
    </lineage>
</organism>
<dbReference type="PANTHER" id="PTHR43877">
    <property type="entry name" value="AMINOALKYLPHOSPHONATE N-ACETYLTRANSFERASE-RELATED-RELATED"/>
    <property type="match status" value="1"/>
</dbReference>
<reference evidence="4 5" key="1">
    <citation type="submission" date="2019-04" db="EMBL/GenBank/DDBJ databases">
        <authorList>
            <person name="Liu Q."/>
            <person name="Xin Y.-H."/>
        </authorList>
    </citation>
    <scope>NUCLEOTIDE SEQUENCE [LARGE SCALE GENOMIC DNA]</scope>
    <source>
        <strain evidence="4 5">AM23</strain>
    </source>
</reference>
<name>A0A4S5E9S4_9MICC</name>
<sequence>MYIDKGVADARIALSTAEDEPPTVHALLTYQRDGRAWVDVDDRVDDAAHIEQVSVHPDHAGQGRGRELIETAARWAGQRGLAALTLTTFAHVPWNAPYYARLGFTVVPPDQWPAGLQRIREHEADLGLDAWPRVAMRRALTD</sequence>
<dbReference type="InterPro" id="IPR016181">
    <property type="entry name" value="Acyl_CoA_acyltransferase"/>
</dbReference>
<comment type="caution">
    <text evidence="4">The sequence shown here is derived from an EMBL/GenBank/DDBJ whole genome shotgun (WGS) entry which is preliminary data.</text>
</comment>
<evidence type="ECO:0000259" key="3">
    <source>
        <dbReference type="PROSITE" id="PS51186"/>
    </source>
</evidence>
<dbReference type="OrthoDB" id="572496at2"/>
<keyword evidence="2" id="KW-0012">Acyltransferase</keyword>
<feature type="domain" description="N-acetyltransferase" evidence="3">
    <location>
        <begin position="1"/>
        <end position="141"/>
    </location>
</feature>
<dbReference type="CDD" id="cd04301">
    <property type="entry name" value="NAT_SF"/>
    <property type="match status" value="1"/>
</dbReference>
<dbReference type="InterPro" id="IPR000182">
    <property type="entry name" value="GNAT_dom"/>
</dbReference>
<dbReference type="SUPFAM" id="SSF55729">
    <property type="entry name" value="Acyl-CoA N-acyltransferases (Nat)"/>
    <property type="match status" value="1"/>
</dbReference>
<dbReference type="PROSITE" id="PS51186">
    <property type="entry name" value="GNAT"/>
    <property type="match status" value="1"/>
</dbReference>
<evidence type="ECO:0000313" key="5">
    <source>
        <dbReference type="Proteomes" id="UP000305233"/>
    </source>
</evidence>
<dbReference type="InterPro" id="IPR050832">
    <property type="entry name" value="Bact_Acetyltransf"/>
</dbReference>
<proteinExistence type="predicted"/>
<protein>
    <submittedName>
        <fullName evidence="4">GNAT family N-acetyltransferase</fullName>
    </submittedName>
</protein>
<gene>
    <name evidence="4" type="ORF">E8P82_00735</name>
</gene>
<accession>A0A4S5E9S4</accession>
<keyword evidence="1 4" id="KW-0808">Transferase</keyword>